<feature type="region of interest" description="Disordered" evidence="1">
    <location>
        <begin position="72"/>
        <end position="98"/>
    </location>
</feature>
<gene>
    <name evidence="2" type="ORF">KIN20_020366</name>
</gene>
<reference evidence="2" key="1">
    <citation type="submission" date="2021-06" db="EMBL/GenBank/DDBJ databases">
        <title>Parelaphostrongylus tenuis whole genome reference sequence.</title>
        <authorList>
            <person name="Garwood T.J."/>
            <person name="Larsen P.A."/>
            <person name="Fountain-Jones N.M."/>
            <person name="Garbe J.R."/>
            <person name="Macchietto M.G."/>
            <person name="Kania S.A."/>
            <person name="Gerhold R.W."/>
            <person name="Richards J.E."/>
            <person name="Wolf T.M."/>
        </authorList>
    </citation>
    <scope>NUCLEOTIDE SEQUENCE</scope>
    <source>
        <strain evidence="2">MNPRO001-30</strain>
        <tissue evidence="2">Meninges</tissue>
    </source>
</reference>
<accession>A0AAD5MSS3</accession>
<evidence type="ECO:0000313" key="2">
    <source>
        <dbReference type="EMBL" id="KAJ1361173.1"/>
    </source>
</evidence>
<dbReference type="Proteomes" id="UP001196413">
    <property type="component" value="Unassembled WGS sequence"/>
</dbReference>
<evidence type="ECO:0000313" key="3">
    <source>
        <dbReference type="Proteomes" id="UP001196413"/>
    </source>
</evidence>
<dbReference type="EMBL" id="JAHQIW010004126">
    <property type="protein sequence ID" value="KAJ1361173.1"/>
    <property type="molecule type" value="Genomic_DNA"/>
</dbReference>
<protein>
    <submittedName>
        <fullName evidence="2">Uncharacterized protein</fullName>
    </submittedName>
</protein>
<feature type="compositionally biased region" description="Low complexity" evidence="1">
    <location>
        <begin position="72"/>
        <end position="89"/>
    </location>
</feature>
<dbReference type="AlphaFoldDB" id="A0AAD5MSS3"/>
<evidence type="ECO:0000256" key="1">
    <source>
        <dbReference type="SAM" id="MobiDB-lite"/>
    </source>
</evidence>
<comment type="caution">
    <text evidence="2">The sequence shown here is derived from an EMBL/GenBank/DDBJ whole genome shotgun (WGS) entry which is preliminary data.</text>
</comment>
<proteinExistence type="predicted"/>
<organism evidence="2 3">
    <name type="scientific">Parelaphostrongylus tenuis</name>
    <name type="common">Meningeal worm</name>
    <dbReference type="NCBI Taxonomy" id="148309"/>
    <lineage>
        <taxon>Eukaryota</taxon>
        <taxon>Metazoa</taxon>
        <taxon>Ecdysozoa</taxon>
        <taxon>Nematoda</taxon>
        <taxon>Chromadorea</taxon>
        <taxon>Rhabditida</taxon>
        <taxon>Rhabditina</taxon>
        <taxon>Rhabditomorpha</taxon>
        <taxon>Strongyloidea</taxon>
        <taxon>Metastrongylidae</taxon>
        <taxon>Parelaphostrongylus</taxon>
    </lineage>
</organism>
<name>A0AAD5MSS3_PARTN</name>
<sequence>MGTQRASALLCCKGILQCINPGAETERDIVRLKPEADLLVQSKASKSIISRIDVTKPSFTMIMIYFDVLTNNQQSPSSSESSNLETNQNVEDYQAPPE</sequence>
<keyword evidence="3" id="KW-1185">Reference proteome</keyword>